<dbReference type="Pfam" id="PF00534">
    <property type="entry name" value="Glycos_transf_1"/>
    <property type="match status" value="1"/>
</dbReference>
<dbReference type="EMBL" id="VKLW01000036">
    <property type="protein sequence ID" value="TYK32199.1"/>
    <property type="molecule type" value="Genomic_DNA"/>
</dbReference>
<dbReference type="SUPFAM" id="SSF53756">
    <property type="entry name" value="UDP-Glycosyltransferase/glycogen phosphorylase"/>
    <property type="match status" value="1"/>
</dbReference>
<proteinExistence type="predicted"/>
<dbReference type="CDD" id="cd03794">
    <property type="entry name" value="GT4_WbuB-like"/>
    <property type="match status" value="1"/>
</dbReference>
<keyword evidence="3" id="KW-0808">Transferase</keyword>
<dbReference type="Pfam" id="PF13439">
    <property type="entry name" value="Glyco_transf_4"/>
    <property type="match status" value="1"/>
</dbReference>
<dbReference type="Gene3D" id="3.40.50.2000">
    <property type="entry name" value="Glycogen Phosphorylase B"/>
    <property type="match status" value="2"/>
</dbReference>
<evidence type="ECO:0000259" key="2">
    <source>
        <dbReference type="Pfam" id="PF13439"/>
    </source>
</evidence>
<gene>
    <name evidence="3" type="ORF">FNJ60_13040</name>
</gene>
<dbReference type="PANTHER" id="PTHR12526:SF622">
    <property type="entry name" value="GLYCOSYLTRANSFERASE (GROUP I)"/>
    <property type="match status" value="1"/>
</dbReference>
<dbReference type="RefSeq" id="WP_148730856.1">
    <property type="nucleotide sequence ID" value="NZ_JALFMC010000018.1"/>
</dbReference>
<feature type="domain" description="Glycosyl transferase family 1" evidence="1">
    <location>
        <begin position="229"/>
        <end position="385"/>
    </location>
</feature>
<dbReference type="InterPro" id="IPR001296">
    <property type="entry name" value="Glyco_trans_1"/>
</dbReference>
<evidence type="ECO:0000313" key="4">
    <source>
        <dbReference type="Proteomes" id="UP000324383"/>
    </source>
</evidence>
<sequence length="408" mass="47383">MGKRIWIVNFYTSNPTACSNPRYKELSKHFMDAGYDVIYFNSSKVEKEKFVGEFVERSYGDYKCVHVKAPEFVGNEFKRIKSIWSWAWWLYRNCKKFPKPDIVLHNLHTPFDYPILWMAKRLNAKYIAEAWDLWPEAFVRFGLVSSKNPIMKLAFFAERKLYERADQIIFTLEGVSDYLRSKGWTSDNGGKIDINKIHYINNGINLSEFDSNVIKHPRPDTDINTQGIYKIIYLGSIRLANNVKLLIDAAALLKDNPKYKFFLYGDGNDREMLEQLVREKHIDNVIFKEKRIPLEEVAWVVSQATVNILNYQKNVGLHGISSGKMFQYFAAGKPICCNVGMKYSMINNYNLGIDVLLDTPEKYAAAIRKLAEQPLEEYNNMCARVRKAGEDFDYAKLAAKEIEVLRKC</sequence>
<accession>A0A5D3FMJ0</accession>
<dbReference type="PANTHER" id="PTHR12526">
    <property type="entry name" value="GLYCOSYLTRANSFERASE"/>
    <property type="match status" value="1"/>
</dbReference>
<reference evidence="3 4" key="1">
    <citation type="submission" date="2019-07" db="EMBL/GenBank/DDBJ databases">
        <title>Draft Genome Sequences of Bacteroides pyogenes Strains Isolated from the Uterus Holstein Dairy Cows with Metritis.</title>
        <authorList>
            <person name="Cunha F."/>
            <person name="Galvao K.N."/>
            <person name="Jeon S.J."/>
            <person name="Jeong K.C."/>
        </authorList>
    </citation>
    <scope>NUCLEOTIDE SEQUENCE [LARGE SCALE GENOMIC DNA]</scope>
    <source>
        <strain evidence="3 4">KG-31</strain>
    </source>
</reference>
<evidence type="ECO:0000259" key="1">
    <source>
        <dbReference type="Pfam" id="PF00534"/>
    </source>
</evidence>
<keyword evidence="4" id="KW-1185">Reference proteome</keyword>
<dbReference type="GO" id="GO:0016757">
    <property type="term" value="F:glycosyltransferase activity"/>
    <property type="evidence" value="ECO:0007669"/>
    <property type="project" value="InterPro"/>
</dbReference>
<organism evidence="3 4">
    <name type="scientific">Bacteroides pyogenes</name>
    <dbReference type="NCBI Taxonomy" id="310300"/>
    <lineage>
        <taxon>Bacteria</taxon>
        <taxon>Pseudomonadati</taxon>
        <taxon>Bacteroidota</taxon>
        <taxon>Bacteroidia</taxon>
        <taxon>Bacteroidales</taxon>
        <taxon>Bacteroidaceae</taxon>
        <taxon>Bacteroides</taxon>
    </lineage>
</organism>
<protein>
    <submittedName>
        <fullName evidence="3">Glycosyltransferase family 4 protein</fullName>
    </submittedName>
</protein>
<feature type="domain" description="Glycosyltransferase subfamily 4-like N-terminal" evidence="2">
    <location>
        <begin position="24"/>
        <end position="207"/>
    </location>
</feature>
<dbReference type="InterPro" id="IPR028098">
    <property type="entry name" value="Glyco_trans_4-like_N"/>
</dbReference>
<evidence type="ECO:0000313" key="3">
    <source>
        <dbReference type="EMBL" id="TYK32199.1"/>
    </source>
</evidence>
<dbReference type="Proteomes" id="UP000324383">
    <property type="component" value="Unassembled WGS sequence"/>
</dbReference>
<comment type="caution">
    <text evidence="3">The sequence shown here is derived from an EMBL/GenBank/DDBJ whole genome shotgun (WGS) entry which is preliminary data.</text>
</comment>
<dbReference type="AlphaFoldDB" id="A0A5D3FMJ0"/>
<name>A0A5D3FMJ0_9BACE</name>